<evidence type="ECO:0000313" key="1">
    <source>
        <dbReference type="Proteomes" id="UP000887565"/>
    </source>
</evidence>
<reference evidence="2" key="1">
    <citation type="submission" date="2022-11" db="UniProtKB">
        <authorList>
            <consortium name="WormBaseParasite"/>
        </authorList>
    </citation>
    <scope>IDENTIFICATION</scope>
</reference>
<evidence type="ECO:0000313" key="2">
    <source>
        <dbReference type="WBParaSite" id="nRc.2.0.1.t36894-RA"/>
    </source>
</evidence>
<keyword evidence="1" id="KW-1185">Reference proteome</keyword>
<dbReference type="WBParaSite" id="nRc.2.0.1.t36894-RA">
    <property type="protein sequence ID" value="nRc.2.0.1.t36894-RA"/>
    <property type="gene ID" value="nRc.2.0.1.g36894"/>
</dbReference>
<dbReference type="Proteomes" id="UP000887565">
    <property type="component" value="Unplaced"/>
</dbReference>
<proteinExistence type="predicted"/>
<protein>
    <submittedName>
        <fullName evidence="2">Uncharacterized protein</fullName>
    </submittedName>
</protein>
<sequence length="252" mass="27606">METAIEEINIDETDYTANPHSRFHFYSRLLSLINFQNRFSFPASIYAYLLPTTASMHMLTTKELLDCPMLSYVTEPSDEELLDTPIFNLNIAKLPTPAAAQAPSAPTMSADFTVSAAQINDFLKLTLDDISTLAPVPMEESRPIQPTALDTETNTVTSDQTLTNILEESTVDQATPMDVAPQDPASDIVPPAPTMDYPEALWDQIQQIMFPPWISTPSAPQPIQIAQTAPVLAQPALPPPVAQLPPTVPMDV</sequence>
<accession>A0A915KFZ8</accession>
<dbReference type="AlphaFoldDB" id="A0A915KFZ8"/>
<organism evidence="1 2">
    <name type="scientific">Romanomermis culicivorax</name>
    <name type="common">Nematode worm</name>
    <dbReference type="NCBI Taxonomy" id="13658"/>
    <lineage>
        <taxon>Eukaryota</taxon>
        <taxon>Metazoa</taxon>
        <taxon>Ecdysozoa</taxon>
        <taxon>Nematoda</taxon>
        <taxon>Enoplea</taxon>
        <taxon>Dorylaimia</taxon>
        <taxon>Mermithida</taxon>
        <taxon>Mermithoidea</taxon>
        <taxon>Mermithidae</taxon>
        <taxon>Romanomermis</taxon>
    </lineage>
</organism>
<name>A0A915KFZ8_ROMCU</name>